<evidence type="ECO:0000259" key="10">
    <source>
        <dbReference type="Pfam" id="PF16178"/>
    </source>
</evidence>
<evidence type="ECO:0000256" key="4">
    <source>
        <dbReference type="ARBA" id="ARBA00022692"/>
    </source>
</evidence>
<keyword evidence="7" id="KW-0325">Glycoprotein</keyword>
<dbReference type="Proteomes" id="UP000694941">
    <property type="component" value="Unplaced"/>
</dbReference>
<protein>
    <recommendedName>
        <fullName evidence="8">Anoctamin</fullName>
    </recommendedName>
</protein>
<evidence type="ECO:0000256" key="1">
    <source>
        <dbReference type="ARBA" id="ARBA00004651"/>
    </source>
</evidence>
<comment type="caution">
    <text evidence="8">Lacks conserved residue(s) required for the propagation of feature annotation.</text>
</comment>
<dbReference type="InterPro" id="IPR007632">
    <property type="entry name" value="Anoctamin"/>
</dbReference>
<dbReference type="PANTHER" id="PTHR12308:SF83">
    <property type="entry name" value="ANOCTAMIN"/>
    <property type="match status" value="1"/>
</dbReference>
<dbReference type="Pfam" id="PF04547">
    <property type="entry name" value="Anoctamin"/>
    <property type="match status" value="2"/>
</dbReference>
<feature type="transmembrane region" description="Helical" evidence="8">
    <location>
        <begin position="379"/>
        <end position="402"/>
    </location>
</feature>
<comment type="similarity">
    <text evidence="2 8">Belongs to the anoctamin family.</text>
</comment>
<evidence type="ECO:0000256" key="5">
    <source>
        <dbReference type="ARBA" id="ARBA00022989"/>
    </source>
</evidence>
<feature type="domain" description="Anoctamin dimerisation" evidence="10">
    <location>
        <begin position="15"/>
        <end position="211"/>
    </location>
</feature>
<evidence type="ECO:0000313" key="11">
    <source>
        <dbReference type="Proteomes" id="UP000694941"/>
    </source>
</evidence>
<evidence type="ECO:0000313" key="12">
    <source>
        <dbReference type="RefSeq" id="XP_022255251.1"/>
    </source>
</evidence>
<sequence length="690" mass="79396">MEMYEAWMMRNALCFFDDERRRIDFVLVYKPSSGKDCEMGQVFEQNLKDEGLELEHVDKGEMGVSFVKIHAPWEVLTRYAEIIKMKMPLKECSKYPTIKSKQGYKTINRQYTSEYRRDKKDLFAVPAKKEDFFNPGQRAQIVDFILKRKSFSNNKEDDYAFGINKLINDNVYEAAFPLHEGEYNSSNDEAPRTWLMNNWAGVWSVWKKQPLDDIKEYFGVKIGLYFAWLGFYTYMLIPASVVGVLCFLYGCLSLLGDTPSKDICEDYKDTIMCPQCDKEACRFGKLGQTCTFARITHLFDNGATVFFAVFMSLWAVTFLEMWKRYSAKITHLWDMTGFDTLEEHPRPEYLANLSSKENSNTSVNETHVSFWKRRVPCTIFSCSMVLLLVTVALVAVVGVILYRISIQTVLYFTLSGNQTLTSMVALITSVTAAILNLVCIMIFNLIYGRVATYLTELGKFYLFLILANPNEWRLFLYCGTGGCLLELSLQLAIIMVGKQAFNAVMEMGVPWLLRVYKKCLVHKKGECDHGNCTPTQWESDYSLINQEQTGLFGEYLEMVLQFGFVTIFVAAFPLAPLFALLNNVLEIRLDARKFITFFRRPVAQRVKNIGECTVKVYYFLNYQSYILTFQALIIAFTSSFIDQIFYSVLISPDGSLNGFLNFTLSDFNVSDFSVDMNIVSETNTSYDYCK</sequence>
<feature type="transmembrane region" description="Helical" evidence="8">
    <location>
        <begin position="422"/>
        <end position="443"/>
    </location>
</feature>
<feature type="domain" description="Anoctamin transmembrane" evidence="9">
    <location>
        <begin position="214"/>
        <end position="457"/>
    </location>
</feature>
<proteinExistence type="inferred from homology"/>
<feature type="transmembrane region" description="Helical" evidence="8">
    <location>
        <begin position="303"/>
        <end position="322"/>
    </location>
</feature>
<feature type="transmembrane region" description="Helical" evidence="8">
    <location>
        <begin position="225"/>
        <end position="250"/>
    </location>
</feature>
<keyword evidence="5 8" id="KW-1133">Transmembrane helix</keyword>
<dbReference type="PANTHER" id="PTHR12308">
    <property type="entry name" value="ANOCTAMIN"/>
    <property type="match status" value="1"/>
</dbReference>
<evidence type="ECO:0000256" key="7">
    <source>
        <dbReference type="ARBA" id="ARBA00023180"/>
    </source>
</evidence>
<keyword evidence="11" id="KW-1185">Reference proteome</keyword>
<dbReference type="InterPro" id="IPR049452">
    <property type="entry name" value="Anoctamin_TM"/>
</dbReference>
<keyword evidence="6 8" id="KW-0472">Membrane</keyword>
<organism evidence="11 12">
    <name type="scientific">Limulus polyphemus</name>
    <name type="common">Atlantic horseshoe crab</name>
    <dbReference type="NCBI Taxonomy" id="6850"/>
    <lineage>
        <taxon>Eukaryota</taxon>
        <taxon>Metazoa</taxon>
        <taxon>Ecdysozoa</taxon>
        <taxon>Arthropoda</taxon>
        <taxon>Chelicerata</taxon>
        <taxon>Merostomata</taxon>
        <taxon>Xiphosura</taxon>
        <taxon>Limulidae</taxon>
        <taxon>Limulus</taxon>
    </lineage>
</organism>
<dbReference type="InterPro" id="IPR032394">
    <property type="entry name" value="Anoct_dimer"/>
</dbReference>
<dbReference type="Pfam" id="PF16178">
    <property type="entry name" value="Anoct_dimer"/>
    <property type="match status" value="1"/>
</dbReference>
<name>A0ABM1TH95_LIMPO</name>
<comment type="subcellular location">
    <subcellularLocation>
        <location evidence="1">Cell membrane</location>
        <topology evidence="1">Multi-pass membrane protein</topology>
    </subcellularLocation>
    <subcellularLocation>
        <location evidence="8">Membrane</location>
        <topology evidence="8">Multi-pass membrane protein</topology>
    </subcellularLocation>
</comment>
<evidence type="ECO:0000259" key="9">
    <source>
        <dbReference type="Pfam" id="PF04547"/>
    </source>
</evidence>
<feature type="domain" description="Anoctamin transmembrane" evidence="9">
    <location>
        <begin position="477"/>
        <end position="649"/>
    </location>
</feature>
<keyword evidence="4 8" id="KW-0812">Transmembrane</keyword>
<feature type="transmembrane region" description="Helical" evidence="8">
    <location>
        <begin position="559"/>
        <end position="581"/>
    </location>
</feature>
<evidence type="ECO:0000256" key="8">
    <source>
        <dbReference type="RuleBase" id="RU280814"/>
    </source>
</evidence>
<evidence type="ECO:0000256" key="3">
    <source>
        <dbReference type="ARBA" id="ARBA00022475"/>
    </source>
</evidence>
<accession>A0ABM1TH95</accession>
<feature type="transmembrane region" description="Helical" evidence="8">
    <location>
        <begin position="474"/>
        <end position="497"/>
    </location>
</feature>
<evidence type="ECO:0000256" key="2">
    <source>
        <dbReference type="ARBA" id="ARBA00009671"/>
    </source>
</evidence>
<reference evidence="12" key="1">
    <citation type="submission" date="2025-08" db="UniProtKB">
        <authorList>
            <consortium name="RefSeq"/>
        </authorList>
    </citation>
    <scope>IDENTIFICATION</scope>
    <source>
        <tissue evidence="12">Muscle</tissue>
    </source>
</reference>
<dbReference type="GeneID" id="106470909"/>
<keyword evidence="3" id="KW-1003">Cell membrane</keyword>
<dbReference type="RefSeq" id="XP_022255251.1">
    <property type="nucleotide sequence ID" value="XM_022399543.1"/>
</dbReference>
<evidence type="ECO:0000256" key="6">
    <source>
        <dbReference type="ARBA" id="ARBA00023136"/>
    </source>
</evidence>
<feature type="transmembrane region" description="Helical" evidence="8">
    <location>
        <begin position="625"/>
        <end position="649"/>
    </location>
</feature>
<gene>
    <name evidence="12" type="primary">LOC106470909</name>
</gene>